<comment type="caution">
    <text evidence="11">The sequence shown here is derived from an EMBL/GenBank/DDBJ whole genome shotgun (WGS) entry which is preliminary data.</text>
</comment>
<dbReference type="InterPro" id="IPR004813">
    <property type="entry name" value="OPT"/>
</dbReference>
<protein>
    <submittedName>
        <fullName evidence="11">Transporter</fullName>
    </submittedName>
</protein>
<feature type="transmembrane region" description="Helical" evidence="10">
    <location>
        <begin position="148"/>
        <end position="172"/>
    </location>
</feature>
<feature type="transmembrane region" description="Helical" evidence="10">
    <location>
        <begin position="740"/>
        <end position="762"/>
    </location>
</feature>
<keyword evidence="4 10" id="KW-0812">Transmembrane</keyword>
<dbReference type="Proteomes" id="UP000230002">
    <property type="component" value="Unassembled WGS sequence"/>
</dbReference>
<organism evidence="11 12">
    <name type="scientific">Ganoderma sinense ZZ0214-1</name>
    <dbReference type="NCBI Taxonomy" id="1077348"/>
    <lineage>
        <taxon>Eukaryota</taxon>
        <taxon>Fungi</taxon>
        <taxon>Dikarya</taxon>
        <taxon>Basidiomycota</taxon>
        <taxon>Agaricomycotina</taxon>
        <taxon>Agaricomycetes</taxon>
        <taxon>Polyporales</taxon>
        <taxon>Polyporaceae</taxon>
        <taxon>Ganoderma</taxon>
    </lineage>
</organism>
<feature type="compositionally biased region" description="Basic and acidic residues" evidence="9">
    <location>
        <begin position="64"/>
        <end position="82"/>
    </location>
</feature>
<evidence type="ECO:0000256" key="10">
    <source>
        <dbReference type="SAM" id="Phobius"/>
    </source>
</evidence>
<feature type="transmembrane region" description="Helical" evidence="10">
    <location>
        <begin position="219"/>
        <end position="239"/>
    </location>
</feature>
<evidence type="ECO:0000313" key="11">
    <source>
        <dbReference type="EMBL" id="PIL24313.1"/>
    </source>
</evidence>
<feature type="transmembrane region" description="Helical" evidence="10">
    <location>
        <begin position="774"/>
        <end position="797"/>
    </location>
</feature>
<proteinExistence type="inferred from homology"/>
<evidence type="ECO:0000256" key="1">
    <source>
        <dbReference type="ARBA" id="ARBA00004141"/>
    </source>
</evidence>
<dbReference type="Pfam" id="PF03169">
    <property type="entry name" value="OPT"/>
    <property type="match status" value="1"/>
</dbReference>
<feature type="transmembrane region" description="Helical" evidence="10">
    <location>
        <begin position="310"/>
        <end position="328"/>
    </location>
</feature>
<dbReference type="AlphaFoldDB" id="A0A2G8RS41"/>
<dbReference type="GO" id="GO:0016020">
    <property type="term" value="C:membrane"/>
    <property type="evidence" value="ECO:0007669"/>
    <property type="project" value="UniProtKB-SubCell"/>
</dbReference>
<keyword evidence="8 10" id="KW-0472">Membrane</keyword>
<evidence type="ECO:0000256" key="7">
    <source>
        <dbReference type="ARBA" id="ARBA00022989"/>
    </source>
</evidence>
<dbReference type="OrthoDB" id="9986677at2759"/>
<name>A0A2G8RS41_9APHY</name>
<evidence type="ECO:0000256" key="2">
    <source>
        <dbReference type="ARBA" id="ARBA00008807"/>
    </source>
</evidence>
<dbReference type="GO" id="GO:0035673">
    <property type="term" value="F:oligopeptide transmembrane transporter activity"/>
    <property type="evidence" value="ECO:0007669"/>
    <property type="project" value="InterPro"/>
</dbReference>
<feature type="transmembrane region" description="Helical" evidence="10">
    <location>
        <begin position="178"/>
        <end position="199"/>
    </location>
</feature>
<keyword evidence="6" id="KW-0653">Protein transport</keyword>
<accession>A0A2G8RS41</accession>
<evidence type="ECO:0000256" key="5">
    <source>
        <dbReference type="ARBA" id="ARBA00022856"/>
    </source>
</evidence>
<feature type="transmembrane region" description="Helical" evidence="10">
    <location>
        <begin position="699"/>
        <end position="720"/>
    </location>
</feature>
<feature type="transmembrane region" description="Helical" evidence="10">
    <location>
        <begin position="251"/>
        <end position="271"/>
    </location>
</feature>
<evidence type="ECO:0000256" key="3">
    <source>
        <dbReference type="ARBA" id="ARBA00022448"/>
    </source>
</evidence>
<dbReference type="EMBL" id="AYKW01000067">
    <property type="protein sequence ID" value="PIL24313.1"/>
    <property type="molecule type" value="Genomic_DNA"/>
</dbReference>
<feature type="transmembrane region" description="Helical" evidence="10">
    <location>
        <begin position="516"/>
        <end position="534"/>
    </location>
</feature>
<evidence type="ECO:0000313" key="12">
    <source>
        <dbReference type="Proteomes" id="UP000230002"/>
    </source>
</evidence>
<evidence type="ECO:0000256" key="8">
    <source>
        <dbReference type="ARBA" id="ARBA00023136"/>
    </source>
</evidence>
<gene>
    <name evidence="11" type="ORF">GSI_14066</name>
</gene>
<evidence type="ECO:0000256" key="4">
    <source>
        <dbReference type="ARBA" id="ARBA00022692"/>
    </source>
</evidence>
<dbReference type="GO" id="GO:0015031">
    <property type="term" value="P:protein transport"/>
    <property type="evidence" value="ECO:0007669"/>
    <property type="project" value="UniProtKB-KW"/>
</dbReference>
<comment type="similarity">
    <text evidence="2">Belongs to the oligopeptide OPT transporter family.</text>
</comment>
<keyword evidence="5" id="KW-0571">Peptide transport</keyword>
<reference evidence="11 12" key="1">
    <citation type="journal article" date="2015" name="Sci. Rep.">
        <title>Chromosome-level genome map provides insights into diverse defense mechanisms in the medicinal fungus Ganoderma sinense.</title>
        <authorList>
            <person name="Zhu Y."/>
            <person name="Xu J."/>
            <person name="Sun C."/>
            <person name="Zhou S."/>
            <person name="Xu H."/>
            <person name="Nelson D.R."/>
            <person name="Qian J."/>
            <person name="Song J."/>
            <person name="Luo H."/>
            <person name="Xiang L."/>
            <person name="Li Y."/>
            <person name="Xu Z."/>
            <person name="Ji A."/>
            <person name="Wang L."/>
            <person name="Lu S."/>
            <person name="Hayward A."/>
            <person name="Sun W."/>
            <person name="Li X."/>
            <person name="Schwartz D.C."/>
            <person name="Wang Y."/>
            <person name="Chen S."/>
        </authorList>
    </citation>
    <scope>NUCLEOTIDE SEQUENCE [LARGE SCALE GENOMIC DNA]</scope>
    <source>
        <strain evidence="11 12">ZZ0214-1</strain>
    </source>
</reference>
<evidence type="ECO:0000256" key="9">
    <source>
        <dbReference type="SAM" id="MobiDB-lite"/>
    </source>
</evidence>
<sequence>MKAGSDSVYTGSSICRYSLPEWIKNHVQALTVANVDNALSAARVPNFYDNVLGEAFAGLPSSRSHPEDSSKIMEKLEDKHSDSDLSIEKKDLDGAEVTDDAIMAKEVEEFEERLQNDDATEEEYRVEEAYEVALKVLSTRDDPELQAITFRAIFLGLGFSAFGAVLAQIYYFKPQTLLVSQLFLLVLSYWFGGAMAMLLPSRGLFRWINPGPFNIKEHAAIIIMASSAAVSATAIQVISVQDLYYNRKLNAGLAIFTLIGSQLLGYGYAGLLQDLLVKPTKCFWPTTISTANLFQALHYDNQMTSKRVRLFWTIFVVMFFWEIIPQWIFPLLTGVSIFCLANNSSPVFRNIFGGASNNEGMGLLSWSFDWNLIGSDCLFNPLWLQINQDIGICLTYVLMAGVYYGNIWRAKDFPFMSQAIFAEDGTQYNQTGLLTNGKFDPEKYAELGPAFFSATNALYFITSNLSLGATFTHVFFWHWRDIKPFIKTFNPWNKEAYVVHDPHYERMKVYKPIPRWWYFILLAGAYAIAQATNYEGHSGLPWWALTVILLISLIMSLLFSTLAATIGFREFSTSANGFYQMITAYLVPGDPIANMYGALYGQHPQGQCILMLGDLKLGQYVKLAPRVTFAVQILGTVVGAILNYIMMVTIIDANRGALLSISGTRLWSGQNAQSFNTNGISWGGLAPEMFGRHGVYHMVPISLAIGVFLPLPFILAWYIWPKAGFENFSTPIILQYSAYMSVGINTSVNPAMVIGLFSQWWVRTRYPRWFTKYNYIVAAALDGGTQVISFILNFAVFGASGNAHNFPEWWGNDFSLSADRCLLPDN</sequence>
<dbReference type="NCBIfam" id="TIGR00728">
    <property type="entry name" value="OPT_sfam"/>
    <property type="match status" value="1"/>
</dbReference>
<evidence type="ECO:0000256" key="6">
    <source>
        <dbReference type="ARBA" id="ARBA00022927"/>
    </source>
</evidence>
<feature type="region of interest" description="Disordered" evidence="9">
    <location>
        <begin position="58"/>
        <end position="82"/>
    </location>
</feature>
<keyword evidence="3" id="KW-0813">Transport</keyword>
<comment type="subcellular location">
    <subcellularLocation>
        <location evidence="1">Membrane</location>
        <topology evidence="1">Multi-pass membrane protein</topology>
    </subcellularLocation>
</comment>
<keyword evidence="12" id="KW-1185">Reference proteome</keyword>
<dbReference type="InterPro" id="IPR004648">
    <property type="entry name" value="Oligpept_transpt"/>
</dbReference>
<feature type="transmembrane region" description="Helical" evidence="10">
    <location>
        <begin position="540"/>
        <end position="564"/>
    </location>
</feature>
<dbReference type="PANTHER" id="PTHR22601">
    <property type="entry name" value="ISP4 LIKE PROTEIN"/>
    <property type="match status" value="1"/>
</dbReference>
<keyword evidence="7 10" id="KW-1133">Transmembrane helix</keyword>